<dbReference type="SMART" id="SM00382">
    <property type="entry name" value="AAA"/>
    <property type="match status" value="2"/>
</dbReference>
<dbReference type="InterPro" id="IPR050107">
    <property type="entry name" value="ABC_carbohydrate_import_ATPase"/>
</dbReference>
<dbReference type="PROSITE" id="PS50893">
    <property type="entry name" value="ABC_TRANSPORTER_2"/>
    <property type="match status" value="2"/>
</dbReference>
<keyword evidence="3" id="KW-0547">Nucleotide-binding</keyword>
<keyword evidence="2" id="KW-0677">Repeat</keyword>
<dbReference type="GO" id="GO:0005524">
    <property type="term" value="F:ATP binding"/>
    <property type="evidence" value="ECO:0007669"/>
    <property type="project" value="UniProtKB-KW"/>
</dbReference>
<dbReference type="STRING" id="553973.CLOHYLEM_05586"/>
<evidence type="ECO:0000256" key="4">
    <source>
        <dbReference type="ARBA" id="ARBA00022840"/>
    </source>
</evidence>
<name>C0C0J0_9FIRM</name>
<dbReference type="eggNOG" id="COG1129">
    <property type="taxonomic scope" value="Bacteria"/>
</dbReference>
<evidence type="ECO:0000313" key="7">
    <source>
        <dbReference type="Proteomes" id="UP000004893"/>
    </source>
</evidence>
<dbReference type="HOGENOM" id="CLU_000604_92_3_9"/>
<evidence type="ECO:0000259" key="5">
    <source>
        <dbReference type="PROSITE" id="PS50893"/>
    </source>
</evidence>
<dbReference type="GO" id="GO:0016887">
    <property type="term" value="F:ATP hydrolysis activity"/>
    <property type="evidence" value="ECO:0007669"/>
    <property type="project" value="InterPro"/>
</dbReference>
<proteinExistence type="predicted"/>
<dbReference type="EC" id="3.6.3.17" evidence="6"/>
<reference evidence="6" key="2">
    <citation type="submission" date="2013-06" db="EMBL/GenBank/DDBJ databases">
        <title>Draft genome sequence of Clostridium hylemonae (DSM 15053).</title>
        <authorList>
            <person name="Sudarsanam P."/>
            <person name="Ley R."/>
            <person name="Guruge J."/>
            <person name="Turnbaugh P.J."/>
            <person name="Mahowald M."/>
            <person name="Liep D."/>
            <person name="Gordon J."/>
        </authorList>
    </citation>
    <scope>NUCLEOTIDE SEQUENCE</scope>
    <source>
        <strain evidence="6">DSM 15053</strain>
    </source>
</reference>
<dbReference type="InterPro" id="IPR003593">
    <property type="entry name" value="AAA+_ATPase"/>
</dbReference>
<dbReference type="AlphaFoldDB" id="C0C0J0"/>
<dbReference type="CDD" id="cd03215">
    <property type="entry name" value="ABC_Carb_Monos_II"/>
    <property type="match status" value="1"/>
</dbReference>
<feature type="domain" description="ABC transporter" evidence="5">
    <location>
        <begin position="251"/>
        <end position="495"/>
    </location>
</feature>
<dbReference type="SUPFAM" id="SSF52540">
    <property type="entry name" value="P-loop containing nucleoside triphosphate hydrolases"/>
    <property type="match status" value="2"/>
</dbReference>
<keyword evidence="6" id="KW-0378">Hydrolase</keyword>
<dbReference type="Gene3D" id="3.40.50.300">
    <property type="entry name" value="P-loop containing nucleotide triphosphate hydrolases"/>
    <property type="match status" value="2"/>
</dbReference>
<dbReference type="PROSITE" id="PS00211">
    <property type="entry name" value="ABC_TRANSPORTER_1"/>
    <property type="match status" value="1"/>
</dbReference>
<protein>
    <submittedName>
        <fullName evidence="6">Sugar ABC transporter, ATP binding protein</fullName>
        <ecNumber evidence="6">3.6.3.17</ecNumber>
    </submittedName>
</protein>
<dbReference type="EMBL" id="ABYI02000020">
    <property type="protein sequence ID" value="EEG74327.1"/>
    <property type="molecule type" value="Genomic_DNA"/>
</dbReference>
<dbReference type="InterPro" id="IPR003439">
    <property type="entry name" value="ABC_transporter-like_ATP-bd"/>
</dbReference>
<reference evidence="6" key="1">
    <citation type="submission" date="2009-02" db="EMBL/GenBank/DDBJ databases">
        <authorList>
            <person name="Fulton L."/>
            <person name="Clifton S."/>
            <person name="Fulton B."/>
            <person name="Xu J."/>
            <person name="Minx P."/>
            <person name="Pepin K.H."/>
            <person name="Johnson M."/>
            <person name="Bhonagiri V."/>
            <person name="Nash W.E."/>
            <person name="Mardis E.R."/>
            <person name="Wilson R.K."/>
        </authorList>
    </citation>
    <scope>NUCLEOTIDE SEQUENCE [LARGE SCALE GENOMIC DNA]</scope>
    <source>
        <strain evidence="6">DSM 15053</strain>
    </source>
</reference>
<sequence length="496" mass="55076">MGDMILEMNNIKKKFFDNVVLSGVDFSLKKGEIHALVGANGAGKSTLIKILNGIYSLDGGDISIEGKTVQIRQPSDAEKYGISFVHQELNVCLDLNVAENIFVGSLQKDKFGLYDAKKTIRKAQELIDDMKINISAKDTVRSLRAAEKQIIEILKAMTTNAKIMVLDEPTSSLTEKEKAVFFQLIYKLKENGVSIIFISHFLEDILQMTDRVTVLKDGHNNGVFQTAQVDKNILIEAMMGRSIVKRKETDVKRKETHTTALELKNFTSENKFKNISLTVKAGEIMGVCGLLGAGKSELARAVYGLDSYDSGELYLYGEEIRNPSPEKMMAKGTALITEDRKQEGFSQLLSIRETITLSNLGSFCNKAGVIKETGRKKFAEDMAKRMTVKCDSIEQRISELSGGNQQKVIIGRCVASMPRLFILDEPTRGVDVYAKMEIYNILTDMADQGVAILIFSSELEELIEVCDTITILKSGEVTGKVEPREISKNELFAMIS</sequence>
<dbReference type="InterPro" id="IPR017871">
    <property type="entry name" value="ABC_transporter-like_CS"/>
</dbReference>
<accession>C0C0J0</accession>
<comment type="caution">
    <text evidence="6">The sequence shown here is derived from an EMBL/GenBank/DDBJ whole genome shotgun (WGS) entry which is preliminary data.</text>
</comment>
<evidence type="ECO:0000313" key="6">
    <source>
        <dbReference type="EMBL" id="EEG74327.1"/>
    </source>
</evidence>
<keyword evidence="4" id="KW-0067">ATP-binding</keyword>
<keyword evidence="7" id="KW-1185">Reference proteome</keyword>
<dbReference type="CDD" id="cd03216">
    <property type="entry name" value="ABC_Carb_Monos_I"/>
    <property type="match status" value="1"/>
</dbReference>
<evidence type="ECO:0000256" key="1">
    <source>
        <dbReference type="ARBA" id="ARBA00022448"/>
    </source>
</evidence>
<dbReference type="PANTHER" id="PTHR43790">
    <property type="entry name" value="CARBOHYDRATE TRANSPORT ATP-BINDING PROTEIN MG119-RELATED"/>
    <property type="match status" value="1"/>
</dbReference>
<dbReference type="InterPro" id="IPR027417">
    <property type="entry name" value="P-loop_NTPase"/>
</dbReference>
<organism evidence="6 7">
    <name type="scientific">[Clostridium] hylemonae DSM 15053</name>
    <dbReference type="NCBI Taxonomy" id="553973"/>
    <lineage>
        <taxon>Bacteria</taxon>
        <taxon>Bacillati</taxon>
        <taxon>Bacillota</taxon>
        <taxon>Clostridia</taxon>
        <taxon>Lachnospirales</taxon>
        <taxon>Lachnospiraceae</taxon>
    </lineage>
</organism>
<evidence type="ECO:0000256" key="3">
    <source>
        <dbReference type="ARBA" id="ARBA00022741"/>
    </source>
</evidence>
<keyword evidence="1" id="KW-0813">Transport</keyword>
<dbReference type="RefSeq" id="WP_006442931.1">
    <property type="nucleotide sequence ID" value="NZ_GG657759.1"/>
</dbReference>
<gene>
    <name evidence="6" type="primary">rbsA</name>
    <name evidence="6" type="ORF">CLOHYLEM_05586</name>
</gene>
<evidence type="ECO:0000256" key="2">
    <source>
        <dbReference type="ARBA" id="ARBA00022737"/>
    </source>
</evidence>
<dbReference type="Pfam" id="PF00005">
    <property type="entry name" value="ABC_tran"/>
    <property type="match status" value="2"/>
</dbReference>
<dbReference type="PANTHER" id="PTHR43790:SF9">
    <property type="entry name" value="GALACTOFURANOSE TRANSPORTER ATP-BINDING PROTEIN YTFR"/>
    <property type="match status" value="1"/>
</dbReference>
<feature type="domain" description="ABC transporter" evidence="5">
    <location>
        <begin position="6"/>
        <end position="242"/>
    </location>
</feature>
<dbReference type="Proteomes" id="UP000004893">
    <property type="component" value="Unassembled WGS sequence"/>
</dbReference>